<sequence>MPTSVAVRQDAKSLGINQEIVVLASVAFSTFSLAVNFWGGVETEKKRAEIQLELEREKAQQTQLAEIRRVIGRYRGPLLESAIDLEQPLWHLVAEGQGRELGRDDGTARASETVRYFLFSLAQAGNFQGSDTLQTMLEGVRFVLCSSNEGLERWYNQGSTRPHPGARNRQPREAIIAAARKAQHSDGSSSSAAARPELLRISRGTQRAIGSLMITTPQGAERHYTTSYADFCLRLESEPAFAAWFKQIEADVRELMTGQPWAGERPFEGFVAGRWTRVLLLQQLLVEVFDLLDPDLVRLPMARRMRLMPELSEVHWDLFGRGRQENPLEGLRDLLLSVTVDEGDPSQPGDAAGAAGTAGAAPHGNGSGGGKAQGHLAQQSVLSSSGSFSDERP</sequence>
<name>A0AAD5DNK8_9CHLO</name>
<proteinExistence type="predicted"/>
<keyword evidence="2" id="KW-0472">Membrane</keyword>
<reference evidence="3" key="1">
    <citation type="submission" date="2020-11" db="EMBL/GenBank/DDBJ databases">
        <title>Chlorella ohadii genome sequencing and assembly.</title>
        <authorList>
            <person name="Murik O."/>
            <person name="Treves H."/>
            <person name="Kedem I."/>
            <person name="Shotland Y."/>
            <person name="Kaplan A."/>
        </authorList>
    </citation>
    <scope>NUCLEOTIDE SEQUENCE</scope>
    <source>
        <strain evidence="3">1</strain>
    </source>
</reference>
<keyword evidence="2" id="KW-0812">Transmembrane</keyword>
<evidence type="ECO:0000313" key="3">
    <source>
        <dbReference type="EMBL" id="KAI7839604.1"/>
    </source>
</evidence>
<feature type="compositionally biased region" description="Low complexity" evidence="1">
    <location>
        <begin position="380"/>
        <end position="393"/>
    </location>
</feature>
<accession>A0AAD5DNK8</accession>
<evidence type="ECO:0000256" key="1">
    <source>
        <dbReference type="SAM" id="MobiDB-lite"/>
    </source>
</evidence>
<dbReference type="Proteomes" id="UP001205105">
    <property type="component" value="Unassembled WGS sequence"/>
</dbReference>
<keyword evidence="2" id="KW-1133">Transmembrane helix</keyword>
<dbReference type="AlphaFoldDB" id="A0AAD5DNK8"/>
<protein>
    <submittedName>
        <fullName evidence="3">Uncharacterized protein</fullName>
    </submittedName>
</protein>
<organism evidence="3 4">
    <name type="scientific">Chlorella ohadii</name>
    <dbReference type="NCBI Taxonomy" id="2649997"/>
    <lineage>
        <taxon>Eukaryota</taxon>
        <taxon>Viridiplantae</taxon>
        <taxon>Chlorophyta</taxon>
        <taxon>core chlorophytes</taxon>
        <taxon>Trebouxiophyceae</taxon>
        <taxon>Chlorellales</taxon>
        <taxon>Chlorellaceae</taxon>
        <taxon>Chlorella clade</taxon>
        <taxon>Chlorella</taxon>
    </lineage>
</organism>
<feature type="compositionally biased region" description="Low complexity" evidence="1">
    <location>
        <begin position="349"/>
        <end position="364"/>
    </location>
</feature>
<evidence type="ECO:0000313" key="4">
    <source>
        <dbReference type="Proteomes" id="UP001205105"/>
    </source>
</evidence>
<comment type="caution">
    <text evidence="3">The sequence shown here is derived from an EMBL/GenBank/DDBJ whole genome shotgun (WGS) entry which is preliminary data.</text>
</comment>
<evidence type="ECO:0000256" key="2">
    <source>
        <dbReference type="SAM" id="Phobius"/>
    </source>
</evidence>
<gene>
    <name evidence="3" type="ORF">COHA_006671</name>
</gene>
<feature type="region of interest" description="Disordered" evidence="1">
    <location>
        <begin position="340"/>
        <end position="393"/>
    </location>
</feature>
<feature type="transmembrane region" description="Helical" evidence="2">
    <location>
        <begin position="20"/>
        <end position="41"/>
    </location>
</feature>
<keyword evidence="4" id="KW-1185">Reference proteome</keyword>
<dbReference type="EMBL" id="JADXDR010000097">
    <property type="protein sequence ID" value="KAI7839604.1"/>
    <property type="molecule type" value="Genomic_DNA"/>
</dbReference>